<feature type="compositionally biased region" description="Polar residues" evidence="1">
    <location>
        <begin position="254"/>
        <end position="265"/>
    </location>
</feature>
<name>A0AAD8LJI1_BABGI</name>
<feature type="compositionally biased region" description="Basic and acidic residues" evidence="1">
    <location>
        <begin position="1307"/>
        <end position="1347"/>
    </location>
</feature>
<evidence type="ECO:0000313" key="3">
    <source>
        <dbReference type="Proteomes" id="UP001230268"/>
    </source>
</evidence>
<keyword evidence="3" id="KW-1185">Reference proteome</keyword>
<feature type="compositionally biased region" description="Polar residues" evidence="1">
    <location>
        <begin position="274"/>
        <end position="286"/>
    </location>
</feature>
<dbReference type="Proteomes" id="UP001230268">
    <property type="component" value="Unassembled WGS sequence"/>
</dbReference>
<feature type="compositionally biased region" description="Polar residues" evidence="1">
    <location>
        <begin position="1275"/>
        <end position="1284"/>
    </location>
</feature>
<feature type="region of interest" description="Disordered" evidence="1">
    <location>
        <begin position="37"/>
        <end position="102"/>
    </location>
</feature>
<evidence type="ECO:0000256" key="1">
    <source>
        <dbReference type="SAM" id="MobiDB-lite"/>
    </source>
</evidence>
<feature type="region of interest" description="Disordered" evidence="1">
    <location>
        <begin position="1"/>
        <end position="21"/>
    </location>
</feature>
<feature type="compositionally biased region" description="Basic and acidic residues" evidence="1">
    <location>
        <begin position="1290"/>
        <end position="1299"/>
    </location>
</feature>
<dbReference type="EMBL" id="JAVEPI010000004">
    <property type="protein sequence ID" value="KAK1441984.1"/>
    <property type="molecule type" value="Genomic_DNA"/>
</dbReference>
<proteinExistence type="predicted"/>
<reference evidence="2" key="1">
    <citation type="submission" date="2023-08" db="EMBL/GenBank/DDBJ databases">
        <title>Draft sequence of the Babesia gibsoni genome.</title>
        <authorList>
            <person name="Yamagishi J.Y."/>
            <person name="Xuan X.X."/>
        </authorList>
    </citation>
    <scope>NUCLEOTIDE SEQUENCE</scope>
    <source>
        <strain evidence="2">Azabu</strain>
    </source>
</reference>
<feature type="region of interest" description="Disordered" evidence="1">
    <location>
        <begin position="1270"/>
        <end position="1401"/>
    </location>
</feature>
<accession>A0AAD8LJI1</accession>
<gene>
    <name evidence="2" type="ORF">BgAZ_400140</name>
</gene>
<comment type="caution">
    <text evidence="2">The sequence shown here is derived from an EMBL/GenBank/DDBJ whole genome shotgun (WGS) entry which is preliminary data.</text>
</comment>
<sequence>MPVGSPELDGSDKSLNGCVGPSMRKLFHYKDMVDRVSEQEYESEEPHIMDGPDTESRTGCNTSNFQQPTRGRQNQSAYLFSDADSSQTGKGSPLSKTRVVSPNVDTGEFTRMRTRRSTALIRDKGCKTVSVLTPEAAVETDSWLTNGNIQADPCVSSEQKESQKDALLKWETANKSTALQLEEFLKILPGSQEKLRNLCRGKAPKNLYNLATPVNDGITLDTCLSGAVEAFEKNDGNIRKSESGNAVDLKGEAFSTNARNHASSKVNREKSMAAQRQSKPSISQCKVHSKSLGTRNAANALSGHKDHASHDYASLFEDNDDVICKLRNMFVEDDKSILCDQFGSTFPGDTAHDVCLDEIDANTLSEWFPVESSMTRDFISEITDISGMLNVDDEESQRDELGVEFIDDNSVDSVAVDVNSHMKMLRHIHESLYTSSDISSLRTIEKFMVDLLQPDSDFGSLSAHGRLMTFISLAALRRHMFQLFALYQHPEMSLIRDILYQGDDGYIKTVLNISEAHANGQLSDEASDAAIKEIMNRIDRNDEMNCPIYMRKASPMGKMIDIPAFGGKGRHPVVQSLLNMKSNRELLNTLDELSELYKHGCEPHFPRYVCGSIDRKRAKDVETLSIPFDKSDRRNIHVQFESFDANTGMWPDLMYLPHSIAGDLKVQVNCSKQPSSSCWTMGTVKSNSSGILLIAVDATEGNEVIKLPMDGQYKGLPNERMFMMRNFVPPNVPTIRIEKARWRLLPIPLDVNRHIYVGSCISVFKKDLGGFVDMVILNVYYEDDNKGGIAAVKPPEDESLFQCTSHCGASDINEKTAVNYYETDGSISNNTVYSTHTGNGDSDQLHTCHCKGHTLRVFEGKSAPPKAKRVVLSPLSQRKEIVVDIEDLHAYKLNYDLQAHFDFQTEVYIPGSGLQSTGTTLSNFQHCVWVVPRHLRRSDIQSESGIATRVGSHWFFEPEKCLVIFPYNRNMDILQECSRMVSFLHPELNYNAVCTGIWSIRGSKNIQDVPQTTLEPTVPVELYSGRTETTSYTRSQKAATRELKMSDIVSEACNGVTRCSMSLVRRMLGCNAVISLWIALDGFDTDKEGSNLNLAVKIPMKPECDKCGGKVYASDDITKNVAIDEDVDLTNHMGDEAPPSGATALSSGDIPIFRNLESTEVVIQRIQNLSASRWRLAREFVASSSVDDELYPASGRGGSSSCNNQQARYTLGKSTFLNKFVELMGDVRKSNNVVVDEGLYRRAFQWSDRYFNTRAIEDTLMRGWGAFLTNKPPRLTTSGMNPNERQPLPGDKDYTEGSSRDGGAPDEMYKDGARRLGMKDGNRNSELHTGKGGKSSHDATIKRKSGGDAENSVSSSRKKKKGDKKGEHTTSRGAGKNSYGSQRNARGSADGERKRNPSRSARIGRLTADYTRFNDKDIRFKFISVVKWDEDLESDALLNESVVDL</sequence>
<evidence type="ECO:0000313" key="2">
    <source>
        <dbReference type="EMBL" id="KAK1441984.1"/>
    </source>
</evidence>
<organism evidence="2 3">
    <name type="scientific">Babesia gibsoni</name>
    <dbReference type="NCBI Taxonomy" id="33632"/>
    <lineage>
        <taxon>Eukaryota</taxon>
        <taxon>Sar</taxon>
        <taxon>Alveolata</taxon>
        <taxon>Apicomplexa</taxon>
        <taxon>Aconoidasida</taxon>
        <taxon>Piroplasmida</taxon>
        <taxon>Babesiidae</taxon>
        <taxon>Babesia</taxon>
    </lineage>
</organism>
<protein>
    <submittedName>
        <fullName evidence="2">Uncharacterized protein</fullName>
    </submittedName>
</protein>
<feature type="compositionally biased region" description="Polar residues" evidence="1">
    <location>
        <begin position="57"/>
        <end position="102"/>
    </location>
</feature>
<feature type="region of interest" description="Disordered" evidence="1">
    <location>
        <begin position="250"/>
        <end position="286"/>
    </location>
</feature>
<feature type="compositionally biased region" description="Basic and acidic residues" evidence="1">
    <location>
        <begin position="37"/>
        <end position="56"/>
    </location>
</feature>